<organism evidence="1 2">
    <name type="scientific">Rubripirellula amarantea</name>
    <dbReference type="NCBI Taxonomy" id="2527999"/>
    <lineage>
        <taxon>Bacteria</taxon>
        <taxon>Pseudomonadati</taxon>
        <taxon>Planctomycetota</taxon>
        <taxon>Planctomycetia</taxon>
        <taxon>Pirellulales</taxon>
        <taxon>Pirellulaceae</taxon>
        <taxon>Rubripirellula</taxon>
    </lineage>
</organism>
<reference evidence="1 2" key="1">
    <citation type="submission" date="2019-02" db="EMBL/GenBank/DDBJ databases">
        <title>Deep-cultivation of Planctomycetes and their phenomic and genomic characterization uncovers novel biology.</title>
        <authorList>
            <person name="Wiegand S."/>
            <person name="Jogler M."/>
            <person name="Boedeker C."/>
            <person name="Pinto D."/>
            <person name="Vollmers J."/>
            <person name="Rivas-Marin E."/>
            <person name="Kohn T."/>
            <person name="Peeters S.H."/>
            <person name="Heuer A."/>
            <person name="Rast P."/>
            <person name="Oberbeckmann S."/>
            <person name="Bunk B."/>
            <person name="Jeske O."/>
            <person name="Meyerdierks A."/>
            <person name="Storesund J.E."/>
            <person name="Kallscheuer N."/>
            <person name="Luecker S."/>
            <person name="Lage O.M."/>
            <person name="Pohl T."/>
            <person name="Merkel B.J."/>
            <person name="Hornburger P."/>
            <person name="Mueller R.-W."/>
            <person name="Bruemmer F."/>
            <person name="Labrenz M."/>
            <person name="Spormann A.M."/>
            <person name="Op Den Camp H."/>
            <person name="Overmann J."/>
            <person name="Amann R."/>
            <person name="Jetten M.S.M."/>
            <person name="Mascher T."/>
            <person name="Medema M.H."/>
            <person name="Devos D.P."/>
            <person name="Kaster A.-K."/>
            <person name="Ovreas L."/>
            <person name="Rohde M."/>
            <person name="Galperin M.Y."/>
            <person name="Jogler C."/>
        </authorList>
    </citation>
    <scope>NUCLEOTIDE SEQUENCE [LARGE SCALE GENOMIC DNA]</scope>
    <source>
        <strain evidence="1 2">Pla22</strain>
    </source>
</reference>
<evidence type="ECO:0000313" key="1">
    <source>
        <dbReference type="EMBL" id="TWT50240.1"/>
    </source>
</evidence>
<dbReference type="Proteomes" id="UP000316598">
    <property type="component" value="Unassembled WGS sequence"/>
</dbReference>
<keyword evidence="2" id="KW-1185">Reference proteome</keyword>
<comment type="caution">
    <text evidence="1">The sequence shown here is derived from an EMBL/GenBank/DDBJ whole genome shotgun (WGS) entry which is preliminary data.</text>
</comment>
<accession>A0A5C5WHU4</accession>
<dbReference type="AlphaFoldDB" id="A0A5C5WHU4"/>
<protein>
    <submittedName>
        <fullName evidence="1">Uncharacterized protein</fullName>
    </submittedName>
</protein>
<dbReference type="EMBL" id="SJPI01000002">
    <property type="protein sequence ID" value="TWT50240.1"/>
    <property type="molecule type" value="Genomic_DNA"/>
</dbReference>
<evidence type="ECO:0000313" key="2">
    <source>
        <dbReference type="Proteomes" id="UP000316598"/>
    </source>
</evidence>
<gene>
    <name evidence="1" type="ORF">Pla22_29810</name>
</gene>
<proteinExistence type="predicted"/>
<sequence>MLDRYDGQAWCTNMLGRSIDWHRDMDWHERAAFTKTDCDHAKVKRASTRAWFDEFA</sequence>
<name>A0A5C5WHU4_9BACT</name>